<comment type="similarity">
    <text evidence="8">Belongs to the PPP phosphatase family.</text>
</comment>
<dbReference type="GO" id="GO:0004722">
    <property type="term" value="F:protein serine/threonine phosphatase activity"/>
    <property type="evidence" value="ECO:0007669"/>
    <property type="project" value="UniProtKB-EC"/>
</dbReference>
<evidence type="ECO:0000259" key="10">
    <source>
        <dbReference type="PROSITE" id="PS00125"/>
    </source>
</evidence>
<evidence type="ECO:0000256" key="2">
    <source>
        <dbReference type="ARBA" id="ARBA00022723"/>
    </source>
</evidence>
<accession>A0A0K0E1U7</accession>
<keyword evidence="9" id="KW-1133">Transmembrane helix</keyword>
<comment type="catalytic activity">
    <reaction evidence="6">
        <text>O-phospho-L-seryl-[protein] + H2O = L-seryl-[protein] + phosphate</text>
        <dbReference type="Rhea" id="RHEA:20629"/>
        <dbReference type="Rhea" id="RHEA-COMP:9863"/>
        <dbReference type="Rhea" id="RHEA-COMP:11604"/>
        <dbReference type="ChEBI" id="CHEBI:15377"/>
        <dbReference type="ChEBI" id="CHEBI:29999"/>
        <dbReference type="ChEBI" id="CHEBI:43474"/>
        <dbReference type="ChEBI" id="CHEBI:83421"/>
        <dbReference type="EC" id="3.1.3.16"/>
    </reaction>
</comment>
<comment type="catalytic activity">
    <reaction evidence="7 8">
        <text>O-phospho-L-threonyl-[protein] + H2O = L-threonyl-[protein] + phosphate</text>
        <dbReference type="Rhea" id="RHEA:47004"/>
        <dbReference type="Rhea" id="RHEA-COMP:11060"/>
        <dbReference type="Rhea" id="RHEA-COMP:11605"/>
        <dbReference type="ChEBI" id="CHEBI:15377"/>
        <dbReference type="ChEBI" id="CHEBI:30013"/>
        <dbReference type="ChEBI" id="CHEBI:43474"/>
        <dbReference type="ChEBI" id="CHEBI:61977"/>
        <dbReference type="EC" id="3.1.3.16"/>
    </reaction>
</comment>
<dbReference type="AlphaFoldDB" id="A0A0K0E1U7"/>
<dbReference type="InterPro" id="IPR004843">
    <property type="entry name" value="Calcineurin-like_PHP"/>
</dbReference>
<dbReference type="Gene3D" id="3.60.21.10">
    <property type="match status" value="1"/>
</dbReference>
<proteinExistence type="inferred from homology"/>
<evidence type="ECO:0000256" key="4">
    <source>
        <dbReference type="ARBA" id="ARBA00022912"/>
    </source>
</evidence>
<dbReference type="WBParaSite" id="SSTP_0000346600.1">
    <property type="protein sequence ID" value="SSTP_0000346600.1"/>
    <property type="gene ID" value="SSTP_0000346600"/>
</dbReference>
<dbReference type="InterPro" id="IPR050341">
    <property type="entry name" value="PP1_catalytic_subunit"/>
</dbReference>
<evidence type="ECO:0000256" key="9">
    <source>
        <dbReference type="SAM" id="Phobius"/>
    </source>
</evidence>
<keyword evidence="4" id="KW-0904">Protein phosphatase</keyword>
<dbReference type="GO" id="GO:0046872">
    <property type="term" value="F:metal ion binding"/>
    <property type="evidence" value="ECO:0007669"/>
    <property type="project" value="UniProtKB-KW"/>
</dbReference>
<feature type="domain" description="Serine/threonine specific protein phosphatases" evidence="10">
    <location>
        <begin position="306"/>
        <end position="311"/>
    </location>
</feature>
<comment type="cofactor">
    <cofactor evidence="1">
        <name>Mn(2+)</name>
        <dbReference type="ChEBI" id="CHEBI:29035"/>
    </cofactor>
</comment>
<name>A0A0K0E1U7_STRER</name>
<dbReference type="GO" id="GO:0005737">
    <property type="term" value="C:cytoplasm"/>
    <property type="evidence" value="ECO:0007669"/>
    <property type="project" value="TreeGrafter"/>
</dbReference>
<dbReference type="EC" id="3.1.3.16" evidence="8"/>
<protein>
    <recommendedName>
        <fullName evidence="8">Serine/threonine-protein phosphatase</fullName>
        <ecNumber evidence="8">3.1.3.16</ecNumber>
    </recommendedName>
</protein>
<dbReference type="CDD" id="cd00144">
    <property type="entry name" value="MPP_PPP_family"/>
    <property type="match status" value="1"/>
</dbReference>
<keyword evidence="9" id="KW-0472">Membrane</keyword>
<dbReference type="InterPro" id="IPR006186">
    <property type="entry name" value="Ser/Thr-sp_prot-phosphatase"/>
</dbReference>
<dbReference type="PANTHER" id="PTHR11668">
    <property type="entry name" value="SERINE/THREONINE PROTEIN PHOSPHATASE"/>
    <property type="match status" value="1"/>
</dbReference>
<evidence type="ECO:0000313" key="11">
    <source>
        <dbReference type="WBParaSite" id="SSTP_0000346600.1"/>
    </source>
</evidence>
<keyword evidence="3 8" id="KW-0378">Hydrolase</keyword>
<evidence type="ECO:0000256" key="3">
    <source>
        <dbReference type="ARBA" id="ARBA00022801"/>
    </source>
</evidence>
<evidence type="ECO:0000256" key="1">
    <source>
        <dbReference type="ARBA" id="ARBA00001936"/>
    </source>
</evidence>
<dbReference type="SUPFAM" id="SSF56300">
    <property type="entry name" value="Metallo-dependent phosphatases"/>
    <property type="match status" value="1"/>
</dbReference>
<organism evidence="11">
    <name type="scientific">Strongyloides stercoralis</name>
    <name type="common">Threadworm</name>
    <dbReference type="NCBI Taxonomy" id="6248"/>
    <lineage>
        <taxon>Eukaryota</taxon>
        <taxon>Metazoa</taxon>
        <taxon>Ecdysozoa</taxon>
        <taxon>Nematoda</taxon>
        <taxon>Chromadorea</taxon>
        <taxon>Rhabditida</taxon>
        <taxon>Tylenchina</taxon>
        <taxon>Panagrolaimomorpha</taxon>
        <taxon>Strongyloidoidea</taxon>
        <taxon>Strongyloididae</taxon>
        <taxon>Strongyloides</taxon>
    </lineage>
</organism>
<reference evidence="11" key="1">
    <citation type="submission" date="2015-08" db="UniProtKB">
        <authorList>
            <consortium name="WormBaseParasite"/>
        </authorList>
    </citation>
    <scope>IDENTIFICATION</scope>
</reference>
<dbReference type="PROSITE" id="PS00125">
    <property type="entry name" value="SER_THR_PHOSPHATASE"/>
    <property type="match status" value="1"/>
</dbReference>
<feature type="transmembrane region" description="Helical" evidence="9">
    <location>
        <begin position="16"/>
        <end position="33"/>
    </location>
</feature>
<dbReference type="STRING" id="6248.A0A0K0E1U7"/>
<keyword evidence="9" id="KW-0812">Transmembrane</keyword>
<dbReference type="Pfam" id="PF00149">
    <property type="entry name" value="Metallophos"/>
    <property type="match status" value="1"/>
</dbReference>
<dbReference type="PANTHER" id="PTHR11668:SF300">
    <property type="entry name" value="SERINE_THREONINE-PROTEIN PHOSPHATASE"/>
    <property type="match status" value="1"/>
</dbReference>
<dbReference type="GO" id="GO:0005634">
    <property type="term" value="C:nucleus"/>
    <property type="evidence" value="ECO:0007669"/>
    <property type="project" value="TreeGrafter"/>
</dbReference>
<evidence type="ECO:0000256" key="7">
    <source>
        <dbReference type="ARBA" id="ARBA00048336"/>
    </source>
</evidence>
<sequence>MEYLESLRYFTCQFNFFLYGIVLLIPSIVICCIKSKAEKGRSDTSTQGTVTTSSTVTNANTSIKESTAEDKKKLGWFTYMIQIGMAYVDCVGCSKKMIKERDEMSEESANIMQNYMKTKKDSKQLVVSCFLTTQQCNDLLKEFKDSKDKKLNVSKTSPEKPILGHTYIYRTDDEITGIDRINKSTTTETSTSEGGIEDNALLAELIRNGPRPFDYKFDDLANILIKATDIVSKQPALIECPIPCAVYGDIHGQYSDLFRWFQINGWPSKTKSVFLGDYVDRGIYGVEVVGLLCALKIEFPDNIYLIRGNHEEEKINRSYEFYHEVLLKFGLEQGEKMFKLFSTFFSYLPLSGLIGEKILCMHGGLSPKLTSLDALRNITRPITIFTNKTLACDLTWSDPINNRKSPEYAPNYGRDHVNGIGQLFSIKAIENAIKNLNIDLIIRAHQVPLKGITSYANGKLITVFSAPGYQGDNALNINWGASLLIDENFYITINKIRVTRKCRMNRIKVINAHNNFKKKVLSK</sequence>
<evidence type="ECO:0000256" key="6">
    <source>
        <dbReference type="ARBA" id="ARBA00047761"/>
    </source>
</evidence>
<dbReference type="PRINTS" id="PR00114">
    <property type="entry name" value="STPHPHTASE"/>
</dbReference>
<keyword evidence="5" id="KW-0464">Manganese</keyword>
<dbReference type="SMART" id="SM00156">
    <property type="entry name" value="PP2Ac"/>
    <property type="match status" value="1"/>
</dbReference>
<dbReference type="InterPro" id="IPR029052">
    <property type="entry name" value="Metallo-depent_PP-like"/>
</dbReference>
<evidence type="ECO:0000256" key="8">
    <source>
        <dbReference type="RuleBase" id="RU004273"/>
    </source>
</evidence>
<evidence type="ECO:0000256" key="5">
    <source>
        <dbReference type="ARBA" id="ARBA00023211"/>
    </source>
</evidence>
<keyword evidence="2" id="KW-0479">Metal-binding</keyword>